<evidence type="ECO:0000313" key="2">
    <source>
        <dbReference type="Proteomes" id="UP000321234"/>
    </source>
</evidence>
<protein>
    <submittedName>
        <fullName evidence="1">Uncharacterized protein</fullName>
    </submittedName>
</protein>
<dbReference type="EMBL" id="VKAC01000002">
    <property type="protein sequence ID" value="TXR57622.1"/>
    <property type="molecule type" value="Genomic_DNA"/>
</dbReference>
<accession>A0A5C8ZIA8</accession>
<dbReference type="OrthoDB" id="9797882at2"/>
<dbReference type="Proteomes" id="UP000321234">
    <property type="component" value="Unassembled WGS sequence"/>
</dbReference>
<reference evidence="1 2" key="1">
    <citation type="submission" date="2019-07" db="EMBL/GenBank/DDBJ databases">
        <title>Quadrisphaera sp. strain DD2A genome sequencing and assembly.</title>
        <authorList>
            <person name="Kim I."/>
        </authorList>
    </citation>
    <scope>NUCLEOTIDE SEQUENCE [LARGE SCALE GENOMIC DNA]</scope>
    <source>
        <strain evidence="1 2">DD2A</strain>
    </source>
</reference>
<gene>
    <name evidence="1" type="ORF">FMM08_05285</name>
</gene>
<organism evidence="1 2">
    <name type="scientific">Quadrisphaera setariae</name>
    <dbReference type="NCBI Taxonomy" id="2593304"/>
    <lineage>
        <taxon>Bacteria</taxon>
        <taxon>Bacillati</taxon>
        <taxon>Actinomycetota</taxon>
        <taxon>Actinomycetes</taxon>
        <taxon>Kineosporiales</taxon>
        <taxon>Kineosporiaceae</taxon>
        <taxon>Quadrisphaera</taxon>
    </lineage>
</organism>
<evidence type="ECO:0000313" key="1">
    <source>
        <dbReference type="EMBL" id="TXR57622.1"/>
    </source>
</evidence>
<name>A0A5C8ZIA8_9ACTN</name>
<keyword evidence="2" id="KW-1185">Reference proteome</keyword>
<comment type="caution">
    <text evidence="1">The sequence shown here is derived from an EMBL/GenBank/DDBJ whole genome shotgun (WGS) entry which is preliminary data.</text>
</comment>
<dbReference type="AlphaFoldDB" id="A0A5C8ZIA8"/>
<proteinExistence type="predicted"/>
<sequence>MTTAPGDDEDDQFPMWTPDVTDEQLVAALEHGTTWAGGADSVEEQTWVVGAAGAWDDLGCVLVPYRTDEDGLEHDAHVLPRAPSGRWRPTGASSGTSLPEWVLERPDTGPTSWMGTQTQVVADQLLGYALTESTSGGVEPSTMWAACVAVLCSHQVERLQLIHRSPTRDLVRELVIAVPPSGLVAFACPVVHHTGSVLLRALGTDGARLSEETYWPLLDDDRHWPDESLWTGYDGR</sequence>
<dbReference type="RefSeq" id="WP_147925261.1">
    <property type="nucleotide sequence ID" value="NZ_VKAC01000002.1"/>
</dbReference>